<reference evidence="2 3" key="1">
    <citation type="submission" date="2012-09" db="EMBL/GenBank/DDBJ databases">
        <title>Genome Sequence of Bacillus sp. DW5-4.</title>
        <authorList>
            <person name="Lai Q."/>
            <person name="Liu Y."/>
            <person name="Shao Z."/>
        </authorList>
    </citation>
    <scope>NUCLEOTIDE SEQUENCE [LARGE SCALE GENOMIC DNA]</scope>
    <source>
        <strain evidence="2 3">DW5-4</strain>
    </source>
</reference>
<keyword evidence="1" id="KW-0472">Membrane</keyword>
<dbReference type="eggNOG" id="COG4915">
    <property type="taxonomic scope" value="Bacteria"/>
</dbReference>
<comment type="caution">
    <text evidence="2">The sequence shown here is derived from an EMBL/GenBank/DDBJ whole genome shotgun (WGS) entry which is preliminary data.</text>
</comment>
<keyword evidence="1" id="KW-1133">Transmembrane helix</keyword>
<dbReference type="AlphaFoldDB" id="A0A081L7J8"/>
<dbReference type="InterPro" id="IPR018770">
    <property type="entry name" value="ChloroindolylP_hydrolase"/>
</dbReference>
<evidence type="ECO:0000256" key="1">
    <source>
        <dbReference type="SAM" id="Phobius"/>
    </source>
</evidence>
<accession>A0A081L7J8</accession>
<proteinExistence type="predicted"/>
<dbReference type="RefSeq" id="WP_034324527.1">
    <property type="nucleotide sequence ID" value="NZ_JAVIKA010000013.1"/>
</dbReference>
<dbReference type="Proteomes" id="UP000028091">
    <property type="component" value="Unassembled WGS sequence"/>
</dbReference>
<keyword evidence="3" id="KW-1185">Reference proteome</keyword>
<evidence type="ECO:0000313" key="2">
    <source>
        <dbReference type="EMBL" id="KEP25224.1"/>
    </source>
</evidence>
<sequence length="204" mass="23926">MKSIFFTFIWAILSTLFSIVILTVSIGVFHHHVGLSILYSMIGWGAMFVGSRWVAFQLFLKKHGLSRSDYVYIKQHLKEAGQKLVRLKKALFAVKNVQTIKHNYEILRLARRIYTITKKEPNRFYDAQRFYFESLDSVVELTEKYALLYNQPNRSHELEMTLSQTRVTLTELQKQLTNDLQQVLGRDIEALHIELEVADKMIKK</sequence>
<keyword evidence="1" id="KW-0812">Transmembrane</keyword>
<organism evidence="2 3">
    <name type="scientific">Bacillus zhangzhouensis</name>
    <dbReference type="NCBI Taxonomy" id="1178540"/>
    <lineage>
        <taxon>Bacteria</taxon>
        <taxon>Bacillati</taxon>
        <taxon>Bacillota</taxon>
        <taxon>Bacilli</taxon>
        <taxon>Bacillales</taxon>
        <taxon>Bacillaceae</taxon>
        <taxon>Bacillus</taxon>
    </lineage>
</organism>
<dbReference type="Pfam" id="PF10112">
    <property type="entry name" value="Halogen_Hydrol"/>
    <property type="match status" value="1"/>
</dbReference>
<evidence type="ECO:0000313" key="3">
    <source>
        <dbReference type="Proteomes" id="UP000028091"/>
    </source>
</evidence>
<name>A0A081L7J8_9BACI</name>
<feature type="transmembrane region" description="Helical" evidence="1">
    <location>
        <begin position="37"/>
        <end position="60"/>
    </location>
</feature>
<gene>
    <name evidence="2" type="ORF">BA70_10250</name>
</gene>
<feature type="transmembrane region" description="Helical" evidence="1">
    <location>
        <begin position="7"/>
        <end position="31"/>
    </location>
</feature>
<protein>
    <submittedName>
        <fullName evidence="2">Protein xpaC</fullName>
    </submittedName>
</protein>
<dbReference type="OrthoDB" id="2081028at2"/>
<dbReference type="EMBL" id="JOTP01000029">
    <property type="protein sequence ID" value="KEP25224.1"/>
    <property type="molecule type" value="Genomic_DNA"/>
</dbReference>